<reference evidence="3 4" key="1">
    <citation type="journal article" date="2020" name="Nature">
        <title>Six reference-quality genomes reveal evolution of bat adaptations.</title>
        <authorList>
            <person name="Jebb D."/>
            <person name="Huang Z."/>
            <person name="Pippel M."/>
            <person name="Hughes G.M."/>
            <person name="Lavrichenko K."/>
            <person name="Devanna P."/>
            <person name="Winkler S."/>
            <person name="Jermiin L.S."/>
            <person name="Skirmuntt E.C."/>
            <person name="Katzourakis A."/>
            <person name="Burkitt-Gray L."/>
            <person name="Ray D.A."/>
            <person name="Sullivan K.A.M."/>
            <person name="Roscito J.G."/>
            <person name="Kirilenko B.M."/>
            <person name="Davalos L.M."/>
            <person name="Corthals A.P."/>
            <person name="Power M.L."/>
            <person name="Jones G."/>
            <person name="Ransome R.D."/>
            <person name="Dechmann D.K.N."/>
            <person name="Locatelli A.G."/>
            <person name="Puechmaille S.J."/>
            <person name="Fedrigo O."/>
            <person name="Jarvis E.D."/>
            <person name="Hiller M."/>
            <person name="Vernes S.C."/>
            <person name="Myers E.W."/>
            <person name="Teeling E.C."/>
        </authorList>
    </citation>
    <scope>NUCLEOTIDE SEQUENCE [LARGE SCALE GENOMIC DNA]</scope>
    <source>
        <strain evidence="3">Bat1K_MPI-CBG_1</strain>
    </source>
</reference>
<name>A0A833ZC63_9CHIR</name>
<sequence>MGCCFSKRRNSEKESQPEGEEERRKQYSWDQREKMIHAGFFLIQTKEVSMKPEDAQRVFQEKAPEFLNLLNKGPIIALEFNGDGVVEECQIVVNKIFGETKTFVSENRETASRDVENFYNFADIQMGI</sequence>
<gene>
    <name evidence="3" type="ORF">HJG60_016528</name>
</gene>
<comment type="caution">
    <text evidence="3">The sequence shown here is derived from an EMBL/GenBank/DDBJ whole genome shotgun (WGS) entry which is preliminary data.</text>
</comment>
<dbReference type="PROSITE" id="PS51374">
    <property type="entry name" value="NDPK_LIKE"/>
    <property type="match status" value="1"/>
</dbReference>
<evidence type="ECO:0000256" key="1">
    <source>
        <dbReference type="PROSITE-ProRule" id="PRU00706"/>
    </source>
</evidence>
<dbReference type="SUPFAM" id="SSF54919">
    <property type="entry name" value="Nucleoside diphosphate kinase, NDK"/>
    <property type="match status" value="1"/>
</dbReference>
<organism evidence="3 4">
    <name type="scientific">Phyllostomus discolor</name>
    <name type="common">pale spear-nosed bat</name>
    <dbReference type="NCBI Taxonomy" id="89673"/>
    <lineage>
        <taxon>Eukaryota</taxon>
        <taxon>Metazoa</taxon>
        <taxon>Chordata</taxon>
        <taxon>Craniata</taxon>
        <taxon>Vertebrata</taxon>
        <taxon>Euteleostomi</taxon>
        <taxon>Mammalia</taxon>
        <taxon>Eutheria</taxon>
        <taxon>Laurasiatheria</taxon>
        <taxon>Chiroptera</taxon>
        <taxon>Yangochiroptera</taxon>
        <taxon>Phyllostomidae</taxon>
        <taxon>Phyllostominae</taxon>
        <taxon>Phyllostomus</taxon>
    </lineage>
</organism>
<protein>
    <submittedName>
        <fullName evidence="3">RP2 activator of ARL3 GTPase</fullName>
    </submittedName>
</protein>
<evidence type="ECO:0000256" key="2">
    <source>
        <dbReference type="SAM" id="MobiDB-lite"/>
    </source>
</evidence>
<proteinExistence type="inferred from homology"/>
<accession>A0A833ZC63</accession>
<comment type="similarity">
    <text evidence="1">Belongs to the NDK family.</text>
</comment>
<evidence type="ECO:0000313" key="3">
    <source>
        <dbReference type="EMBL" id="KAF6091395.1"/>
    </source>
</evidence>
<dbReference type="Gene3D" id="3.30.70.141">
    <property type="entry name" value="Nucleoside diphosphate kinase-like domain"/>
    <property type="match status" value="1"/>
</dbReference>
<dbReference type="InterPro" id="IPR036850">
    <property type="entry name" value="NDK-like_dom_sf"/>
</dbReference>
<feature type="compositionally biased region" description="Basic and acidic residues" evidence="2">
    <location>
        <begin position="9"/>
        <end position="27"/>
    </location>
</feature>
<comment type="caution">
    <text evidence="1">Lacks conserved residue(s) required for the propagation of feature annotation.</text>
</comment>
<evidence type="ECO:0000313" key="4">
    <source>
        <dbReference type="Proteomes" id="UP000664940"/>
    </source>
</evidence>
<dbReference type="AlphaFoldDB" id="A0A833ZC63"/>
<dbReference type="Proteomes" id="UP000664940">
    <property type="component" value="Unassembled WGS sequence"/>
</dbReference>
<dbReference type="EMBL" id="JABVXQ010000009">
    <property type="protein sequence ID" value="KAF6091395.1"/>
    <property type="molecule type" value="Genomic_DNA"/>
</dbReference>
<feature type="region of interest" description="Disordered" evidence="2">
    <location>
        <begin position="1"/>
        <end position="27"/>
    </location>
</feature>